<evidence type="ECO:0000256" key="3">
    <source>
        <dbReference type="ARBA" id="ARBA00022676"/>
    </source>
</evidence>
<comment type="pathway">
    <text evidence="1">Cell wall biogenesis; cell wall polysaccharide biosynthesis.</text>
</comment>
<sequence>MIDVVICVHNGLDVVKVCLDSVQSKTSQEINLIIIDDGSDNATRRYLEKFAKKYPCTIIRNEKARGYTASANQGLKKSTSRYCVLLNSDTIVTPRWLEKMTETMESDKRIGIVGPLSNAASWQSVPGMNSSENGLEPHMTVDQMAELVYYASEKIFPRTMFLNGFCLMIKREVIERIGYFDEINFPIGYGEEDDYCIRARGANFKLKVANHCYIYHQKSASFGSERRQQLAQSGKAALFRKHGMKEVKQSIQKMVDHQHLQETRDKIKWLLECRQHIHKGKQRKNVIYTAITGNYDRLQDPVQMSEKCDYYCFTDNPLLKSSSWKIILLGKIFVDPARQARWVKIMPHLFFQDYEHSVWVDGNIRVIGDIDAFIEKYSSGLPSAFYKHSIRNCIYKEADACITLGKDRKDVILKQISLYKQAGYPKNNGLIESGVILRRHNDLVVIRTMTAWWRQIISYSKRDQISFNYIAWKTKVPFTLIDDYIRDNEFFKWSKHQQKSKVDRMKLLRP</sequence>
<comment type="similarity">
    <text evidence="2">Belongs to the glycosyltransferase 2 family.</text>
</comment>
<evidence type="ECO:0000259" key="6">
    <source>
        <dbReference type="Pfam" id="PF04765"/>
    </source>
</evidence>
<dbReference type="PANTHER" id="PTHR43179:SF12">
    <property type="entry name" value="GALACTOFURANOSYLTRANSFERASE GLFT2"/>
    <property type="match status" value="1"/>
</dbReference>
<evidence type="ECO:0000256" key="1">
    <source>
        <dbReference type="ARBA" id="ARBA00004776"/>
    </source>
</evidence>
<dbReference type="CDD" id="cd04186">
    <property type="entry name" value="GT_2_like_c"/>
    <property type="match status" value="1"/>
</dbReference>
<dbReference type="Pfam" id="PF00535">
    <property type="entry name" value="Glycos_transf_2"/>
    <property type="match status" value="1"/>
</dbReference>
<evidence type="ECO:0000313" key="7">
    <source>
        <dbReference type="EMBL" id="SMF89461.1"/>
    </source>
</evidence>
<dbReference type="InterPro" id="IPR001173">
    <property type="entry name" value="Glyco_trans_2-like"/>
</dbReference>
<reference evidence="8" key="1">
    <citation type="submission" date="2017-04" db="EMBL/GenBank/DDBJ databases">
        <authorList>
            <person name="Varghese N."/>
            <person name="Submissions S."/>
        </authorList>
    </citation>
    <scope>NUCLEOTIDE SEQUENCE [LARGE SCALE GENOMIC DNA]</scope>
    <source>
        <strain evidence="8">N3/975</strain>
    </source>
</reference>
<dbReference type="SUPFAM" id="SSF53448">
    <property type="entry name" value="Nucleotide-diphospho-sugar transferases"/>
    <property type="match status" value="2"/>
</dbReference>
<evidence type="ECO:0000313" key="8">
    <source>
        <dbReference type="Proteomes" id="UP000192940"/>
    </source>
</evidence>
<proteinExistence type="inferred from homology"/>
<feature type="domain" description="TOD1/MUCI70 glycosyltransferase-like" evidence="6">
    <location>
        <begin position="281"/>
        <end position="477"/>
    </location>
</feature>
<keyword evidence="8" id="KW-1185">Reference proteome</keyword>
<evidence type="ECO:0000256" key="4">
    <source>
        <dbReference type="ARBA" id="ARBA00022679"/>
    </source>
</evidence>
<dbReference type="InterPro" id="IPR029044">
    <property type="entry name" value="Nucleotide-diphossugar_trans"/>
</dbReference>
<dbReference type="EMBL" id="LT840184">
    <property type="protein sequence ID" value="SMF89461.1"/>
    <property type="molecule type" value="Genomic_DNA"/>
</dbReference>
<accession>A0A1X7HMJ2</accession>
<keyword evidence="4 7" id="KW-0808">Transferase</keyword>
<protein>
    <submittedName>
        <fullName evidence="7">Glycosyltransferase, GT2 family</fullName>
    </submittedName>
</protein>
<dbReference type="AlphaFoldDB" id="A0A1X7HMJ2"/>
<feature type="domain" description="Glycosyltransferase 2-like" evidence="5">
    <location>
        <begin position="4"/>
        <end position="176"/>
    </location>
</feature>
<dbReference type="PANTHER" id="PTHR43179">
    <property type="entry name" value="RHAMNOSYLTRANSFERASE WBBL"/>
    <property type="match status" value="1"/>
</dbReference>
<name>A0A1X7HMJ2_9BACL</name>
<evidence type="ECO:0000256" key="2">
    <source>
        <dbReference type="ARBA" id="ARBA00006739"/>
    </source>
</evidence>
<keyword evidence="3" id="KW-0328">Glycosyltransferase</keyword>
<dbReference type="Pfam" id="PF04765">
    <property type="entry name" value="TOD1_MUCI70"/>
    <property type="match status" value="1"/>
</dbReference>
<dbReference type="Gene3D" id="3.90.550.10">
    <property type="entry name" value="Spore Coat Polysaccharide Biosynthesis Protein SpsA, Chain A"/>
    <property type="match status" value="1"/>
</dbReference>
<evidence type="ECO:0000259" key="5">
    <source>
        <dbReference type="Pfam" id="PF00535"/>
    </source>
</evidence>
<dbReference type="RefSeq" id="WP_208915380.1">
    <property type="nucleotide sequence ID" value="NZ_LT840184.1"/>
</dbReference>
<dbReference type="GO" id="GO:0016757">
    <property type="term" value="F:glycosyltransferase activity"/>
    <property type="evidence" value="ECO:0007669"/>
    <property type="project" value="UniProtKB-KW"/>
</dbReference>
<dbReference type="InterPro" id="IPR048354">
    <property type="entry name" value="TOD1_MUCI70_glycTrfase_dom"/>
</dbReference>
<organism evidence="7 8">
    <name type="scientific">Paenibacillus uliginis N3/975</name>
    <dbReference type="NCBI Taxonomy" id="1313296"/>
    <lineage>
        <taxon>Bacteria</taxon>
        <taxon>Bacillati</taxon>
        <taxon>Bacillota</taxon>
        <taxon>Bacilli</taxon>
        <taxon>Bacillales</taxon>
        <taxon>Paenibacillaceae</taxon>
        <taxon>Paenibacillus</taxon>
    </lineage>
</organism>
<gene>
    <name evidence="7" type="ORF">SAMN05661091_4659</name>
</gene>
<dbReference type="Proteomes" id="UP000192940">
    <property type="component" value="Chromosome I"/>
</dbReference>
<dbReference type="STRING" id="1313296.SAMN05661091_4659"/>